<dbReference type="PATRIC" id="fig|39960.10.peg.1527"/>
<dbReference type="RefSeq" id="WP_034904647.1">
    <property type="nucleotide sequence ID" value="NZ_CP017057.1"/>
</dbReference>
<sequence length="94" mass="10507">MEWTSILAIYFLVWIATAFVMLPFGVRTAEEEGAERVPGQAESAPVNFRPRRLALRATALAAVLTGIYVLNYEQGWITAEDIDLMPEPPADLQR</sequence>
<accession>A0A074MHW0</accession>
<keyword evidence="1" id="KW-1133">Transmembrane helix</keyword>
<dbReference type="Pfam" id="PF07330">
    <property type="entry name" value="DUF1467"/>
    <property type="match status" value="1"/>
</dbReference>
<keyword evidence="3" id="KW-1185">Reference proteome</keyword>
<organism evidence="2 3">
    <name type="scientific">Erythrobacter litoralis</name>
    <dbReference type="NCBI Taxonomy" id="39960"/>
    <lineage>
        <taxon>Bacteria</taxon>
        <taxon>Pseudomonadati</taxon>
        <taxon>Pseudomonadota</taxon>
        <taxon>Alphaproteobacteria</taxon>
        <taxon>Sphingomonadales</taxon>
        <taxon>Erythrobacteraceae</taxon>
        <taxon>Erythrobacter/Porphyrobacter group</taxon>
        <taxon>Erythrobacter</taxon>
    </lineage>
</organism>
<dbReference type="AlphaFoldDB" id="A0A074MHW0"/>
<gene>
    <name evidence="2" type="ORF">EH32_14210</name>
</gene>
<evidence type="ECO:0000313" key="2">
    <source>
        <dbReference type="EMBL" id="KEO92410.1"/>
    </source>
</evidence>
<evidence type="ECO:0000313" key="3">
    <source>
        <dbReference type="Proteomes" id="UP000027866"/>
    </source>
</evidence>
<name>A0A074MHW0_9SPHN</name>
<dbReference type="Proteomes" id="UP000027866">
    <property type="component" value="Unassembled WGS sequence"/>
</dbReference>
<proteinExistence type="predicted"/>
<dbReference type="OrthoDB" id="9804637at2"/>
<dbReference type="KEGG" id="elq:Ga0102493_112431"/>
<reference evidence="2 3" key="1">
    <citation type="submission" date="2014-04" db="EMBL/GenBank/DDBJ databases">
        <title>A comprehensive comparison of genomes of Erythrobacter spp. Strains.</title>
        <authorList>
            <person name="Zheng Q."/>
        </authorList>
    </citation>
    <scope>NUCLEOTIDE SEQUENCE [LARGE SCALE GENOMIC DNA]</scope>
    <source>
        <strain evidence="2 3">DSM 8509</strain>
    </source>
</reference>
<keyword evidence="1" id="KW-0812">Transmembrane</keyword>
<keyword evidence="1" id="KW-0472">Membrane</keyword>
<feature type="transmembrane region" description="Helical" evidence="1">
    <location>
        <begin position="6"/>
        <end position="26"/>
    </location>
</feature>
<protein>
    <recommendedName>
        <fullName evidence="4">DUF1467 family protein</fullName>
    </recommendedName>
</protein>
<dbReference type="EMBL" id="JMIX01000009">
    <property type="protein sequence ID" value="KEO92410.1"/>
    <property type="molecule type" value="Genomic_DNA"/>
</dbReference>
<evidence type="ECO:0000256" key="1">
    <source>
        <dbReference type="SAM" id="Phobius"/>
    </source>
</evidence>
<comment type="caution">
    <text evidence="2">The sequence shown here is derived from an EMBL/GenBank/DDBJ whole genome shotgun (WGS) entry which is preliminary data.</text>
</comment>
<dbReference type="InterPro" id="IPR009935">
    <property type="entry name" value="DUF1467"/>
</dbReference>
<evidence type="ECO:0008006" key="4">
    <source>
        <dbReference type="Google" id="ProtNLM"/>
    </source>
</evidence>